<name>A0A844YG08_9SPHN</name>
<comment type="caution">
    <text evidence="1">The sequence shown here is derived from an EMBL/GenBank/DDBJ whole genome shotgun (WGS) entry which is preliminary data.</text>
</comment>
<dbReference type="Pfam" id="PF05013">
    <property type="entry name" value="FGase"/>
    <property type="match status" value="1"/>
</dbReference>
<proteinExistence type="predicted"/>
<dbReference type="EMBL" id="WTYN01000001">
    <property type="protein sequence ID" value="MXO61964.1"/>
    <property type="molecule type" value="Genomic_DNA"/>
</dbReference>
<dbReference type="GO" id="GO:0016787">
    <property type="term" value="F:hydrolase activity"/>
    <property type="evidence" value="ECO:0007669"/>
    <property type="project" value="UniProtKB-KW"/>
</dbReference>
<dbReference type="InterPro" id="IPR007709">
    <property type="entry name" value="N-FG_amidohydro"/>
</dbReference>
<evidence type="ECO:0000313" key="1">
    <source>
        <dbReference type="EMBL" id="MXO61964.1"/>
    </source>
</evidence>
<evidence type="ECO:0000313" key="2">
    <source>
        <dbReference type="Proteomes" id="UP000445582"/>
    </source>
</evidence>
<dbReference type="Gene3D" id="3.40.630.40">
    <property type="entry name" value="Zn-dependent exopeptidases"/>
    <property type="match status" value="1"/>
</dbReference>
<sequence>MNGSDNGRADSHEAAASPFVLIEPADCGVPILLAAPHGGRSYPDELLGAMRDPRLATMRLEDRHADTLAIEVARQTSAMLIYAKAPRALIDLNRSSEDVDWSMVTGGDKPRVRNSAANRRARSGLGLVPRRLPHSGEIWKSPIERAELDRRIDTVHRPYHRAIAGALAQLRDRWGAALLLDIHSMPPLPGRHPDERGAEFVIGDRFGASCEPMLSSRAIAYFGRRERLVAHNRPYAGGFVLDSHGAPGRDIHAMQIEVCRSSYLDADFAEPSARFASVARTLAGLVREMADAIMEIGGQKGLPIAAE</sequence>
<protein>
    <submittedName>
        <fullName evidence="1">N-formylglutamate amidohydrolase</fullName>
    </submittedName>
</protein>
<dbReference type="RefSeq" id="WP_160671183.1">
    <property type="nucleotide sequence ID" value="NZ_WTYN01000001.1"/>
</dbReference>
<dbReference type="AlphaFoldDB" id="A0A844YG08"/>
<gene>
    <name evidence="1" type="ORF">GRI48_02965</name>
</gene>
<keyword evidence="2" id="KW-1185">Reference proteome</keyword>
<organism evidence="1 2">
    <name type="scientific">Qipengyuania oceanensis</name>
    <dbReference type="NCBI Taxonomy" id="1463597"/>
    <lineage>
        <taxon>Bacteria</taxon>
        <taxon>Pseudomonadati</taxon>
        <taxon>Pseudomonadota</taxon>
        <taxon>Alphaproteobacteria</taxon>
        <taxon>Sphingomonadales</taxon>
        <taxon>Erythrobacteraceae</taxon>
        <taxon>Qipengyuania</taxon>
    </lineage>
</organism>
<dbReference type="SUPFAM" id="SSF53187">
    <property type="entry name" value="Zn-dependent exopeptidases"/>
    <property type="match status" value="1"/>
</dbReference>
<reference evidence="1 2" key="1">
    <citation type="submission" date="2019-12" db="EMBL/GenBank/DDBJ databases">
        <title>Genomic-based taxomic classification of the family Erythrobacteraceae.</title>
        <authorList>
            <person name="Xu L."/>
        </authorList>
    </citation>
    <scope>NUCLEOTIDE SEQUENCE [LARGE SCALE GENOMIC DNA]</scope>
    <source>
        <strain evidence="1 2">MCCC 1A09965</strain>
    </source>
</reference>
<accession>A0A844YG08</accession>
<dbReference type="OrthoDB" id="9802050at2"/>
<keyword evidence="1" id="KW-0378">Hydrolase</keyword>
<dbReference type="Proteomes" id="UP000445582">
    <property type="component" value="Unassembled WGS sequence"/>
</dbReference>